<gene>
    <name evidence="1" type="ORF">BAE44_0003115</name>
</gene>
<proteinExistence type="predicted"/>
<name>A0A1E5WEQ1_9POAL</name>
<dbReference type="Proteomes" id="UP000095767">
    <property type="component" value="Unassembled WGS sequence"/>
</dbReference>
<sequence length="17" mass="1915">MHRSLAKAAAYIRARPC</sequence>
<keyword evidence="2" id="KW-1185">Reference proteome</keyword>
<protein>
    <submittedName>
        <fullName evidence="1">Uncharacterized protein</fullName>
    </submittedName>
</protein>
<dbReference type="AlphaFoldDB" id="A0A1E5WEQ1"/>
<accession>A0A1E5WEQ1</accession>
<reference evidence="1 2" key="1">
    <citation type="submission" date="2016-09" db="EMBL/GenBank/DDBJ databases">
        <title>The draft genome of Dichanthelium oligosanthes: A C3 panicoid grass species.</title>
        <authorList>
            <person name="Studer A.J."/>
            <person name="Schnable J.C."/>
            <person name="Brutnell T.P."/>
        </authorList>
    </citation>
    <scope>NUCLEOTIDE SEQUENCE [LARGE SCALE GENOMIC DNA]</scope>
    <source>
        <strain evidence="2">cv. Kellogg 1175</strain>
        <tissue evidence="1">Leaf</tissue>
    </source>
</reference>
<organism evidence="1 2">
    <name type="scientific">Dichanthelium oligosanthes</name>
    <dbReference type="NCBI Taxonomy" id="888268"/>
    <lineage>
        <taxon>Eukaryota</taxon>
        <taxon>Viridiplantae</taxon>
        <taxon>Streptophyta</taxon>
        <taxon>Embryophyta</taxon>
        <taxon>Tracheophyta</taxon>
        <taxon>Spermatophyta</taxon>
        <taxon>Magnoliopsida</taxon>
        <taxon>Liliopsida</taxon>
        <taxon>Poales</taxon>
        <taxon>Poaceae</taxon>
        <taxon>PACMAD clade</taxon>
        <taxon>Panicoideae</taxon>
        <taxon>Panicodae</taxon>
        <taxon>Paniceae</taxon>
        <taxon>Dichantheliinae</taxon>
        <taxon>Dichanthelium</taxon>
    </lineage>
</organism>
<dbReference type="EMBL" id="LWDX02010753">
    <property type="protein sequence ID" value="OEL35866.1"/>
    <property type="molecule type" value="Genomic_DNA"/>
</dbReference>
<evidence type="ECO:0000313" key="1">
    <source>
        <dbReference type="EMBL" id="OEL35866.1"/>
    </source>
</evidence>
<comment type="caution">
    <text evidence="1">The sequence shown here is derived from an EMBL/GenBank/DDBJ whole genome shotgun (WGS) entry which is preliminary data.</text>
</comment>
<evidence type="ECO:0000313" key="2">
    <source>
        <dbReference type="Proteomes" id="UP000095767"/>
    </source>
</evidence>